<accession>A0A251TZL5</accession>
<dbReference type="EMBL" id="CM007898">
    <property type="protein sequence ID" value="OTG16354.1"/>
    <property type="molecule type" value="Genomic_DNA"/>
</dbReference>
<reference evidence="1 3" key="1">
    <citation type="journal article" date="2017" name="Nature">
        <title>The sunflower genome provides insights into oil metabolism, flowering and Asterid evolution.</title>
        <authorList>
            <person name="Badouin H."/>
            <person name="Gouzy J."/>
            <person name="Grassa C.J."/>
            <person name="Murat F."/>
            <person name="Staton S.E."/>
            <person name="Cottret L."/>
            <person name="Lelandais-Briere C."/>
            <person name="Owens G.L."/>
            <person name="Carrere S."/>
            <person name="Mayjonade B."/>
            <person name="Legrand L."/>
            <person name="Gill N."/>
            <person name="Kane N.C."/>
            <person name="Bowers J.E."/>
            <person name="Hubner S."/>
            <person name="Bellec A."/>
            <person name="Berard A."/>
            <person name="Berges H."/>
            <person name="Blanchet N."/>
            <person name="Boniface M.C."/>
            <person name="Brunel D."/>
            <person name="Catrice O."/>
            <person name="Chaidir N."/>
            <person name="Claudel C."/>
            <person name="Donnadieu C."/>
            <person name="Faraut T."/>
            <person name="Fievet G."/>
            <person name="Helmstetter N."/>
            <person name="King M."/>
            <person name="Knapp S.J."/>
            <person name="Lai Z."/>
            <person name="Le Paslier M.C."/>
            <person name="Lippi Y."/>
            <person name="Lorenzon L."/>
            <person name="Mandel J.R."/>
            <person name="Marage G."/>
            <person name="Marchand G."/>
            <person name="Marquand E."/>
            <person name="Bret-Mestries E."/>
            <person name="Morien E."/>
            <person name="Nambeesan S."/>
            <person name="Nguyen T."/>
            <person name="Pegot-Espagnet P."/>
            <person name="Pouilly N."/>
            <person name="Raftis F."/>
            <person name="Sallet E."/>
            <person name="Schiex T."/>
            <person name="Thomas J."/>
            <person name="Vandecasteele C."/>
            <person name="Vares D."/>
            <person name="Vear F."/>
            <person name="Vautrin S."/>
            <person name="Crespi M."/>
            <person name="Mangin B."/>
            <person name="Burke J.M."/>
            <person name="Salse J."/>
            <person name="Munos S."/>
            <person name="Vincourt P."/>
            <person name="Rieseberg L.H."/>
            <person name="Langlade N.B."/>
        </authorList>
    </citation>
    <scope>NUCLEOTIDE SEQUENCE [LARGE SCALE GENOMIC DNA]</scope>
    <source>
        <strain evidence="3">cv. SF193</strain>
        <tissue evidence="1">Leaves</tissue>
    </source>
</reference>
<dbReference type="Proteomes" id="UP000215914">
    <property type="component" value="Chromosome 9"/>
</dbReference>
<evidence type="ECO:0000313" key="1">
    <source>
        <dbReference type="EMBL" id="KAF5792609.1"/>
    </source>
</evidence>
<dbReference type="AlphaFoldDB" id="A0A251TZL5"/>
<proteinExistence type="predicted"/>
<reference evidence="2" key="2">
    <citation type="submission" date="2017-02" db="EMBL/GenBank/DDBJ databases">
        <title>Sunflower complete genome.</title>
        <authorList>
            <person name="Langlade N."/>
            <person name="Munos S."/>
        </authorList>
    </citation>
    <scope>NUCLEOTIDE SEQUENCE [LARGE SCALE GENOMIC DNA]</scope>
    <source>
        <tissue evidence="2">Leaves</tissue>
    </source>
</reference>
<dbReference type="Gramene" id="mRNA:HanXRQr2_Chr09g0407861">
    <property type="protein sequence ID" value="mRNA:HanXRQr2_Chr09g0407861"/>
    <property type="gene ID" value="HanXRQr2_Chr09g0407861"/>
</dbReference>
<sequence>MATLRNLARYFQVRRICSRRSQPPEPAYQLKKMTESPLNDGNRYNSVYKSSHILETAHQLERKMAESPHGRYNLVDKREQFVQCDSIF</sequence>
<dbReference type="InParanoid" id="A0A251TZL5"/>
<gene>
    <name evidence="2" type="ORF">HannXRQ_Chr09g0270491</name>
    <name evidence="1" type="ORF">HanXRQr2_Chr09g0407861</name>
</gene>
<evidence type="ECO:0000313" key="2">
    <source>
        <dbReference type="EMBL" id="OTG16354.1"/>
    </source>
</evidence>
<organism evidence="2 3">
    <name type="scientific">Helianthus annuus</name>
    <name type="common">Common sunflower</name>
    <dbReference type="NCBI Taxonomy" id="4232"/>
    <lineage>
        <taxon>Eukaryota</taxon>
        <taxon>Viridiplantae</taxon>
        <taxon>Streptophyta</taxon>
        <taxon>Embryophyta</taxon>
        <taxon>Tracheophyta</taxon>
        <taxon>Spermatophyta</taxon>
        <taxon>Magnoliopsida</taxon>
        <taxon>eudicotyledons</taxon>
        <taxon>Gunneridae</taxon>
        <taxon>Pentapetalae</taxon>
        <taxon>asterids</taxon>
        <taxon>campanulids</taxon>
        <taxon>Asterales</taxon>
        <taxon>Asteraceae</taxon>
        <taxon>Asteroideae</taxon>
        <taxon>Heliantheae alliance</taxon>
        <taxon>Heliantheae</taxon>
        <taxon>Helianthus</taxon>
    </lineage>
</organism>
<dbReference type="EMBL" id="MNCJ02000324">
    <property type="protein sequence ID" value="KAF5792609.1"/>
    <property type="molecule type" value="Genomic_DNA"/>
</dbReference>
<protein>
    <submittedName>
        <fullName evidence="2">Uncharacterized protein</fullName>
    </submittedName>
</protein>
<evidence type="ECO:0000313" key="3">
    <source>
        <dbReference type="Proteomes" id="UP000215914"/>
    </source>
</evidence>
<reference evidence="1" key="3">
    <citation type="submission" date="2020-06" db="EMBL/GenBank/DDBJ databases">
        <title>Helianthus annuus Genome sequencing and assembly Release 2.</title>
        <authorList>
            <person name="Gouzy J."/>
            <person name="Langlade N."/>
            <person name="Munos S."/>
        </authorList>
    </citation>
    <scope>NUCLEOTIDE SEQUENCE</scope>
    <source>
        <tissue evidence="1">Leaves</tissue>
    </source>
</reference>
<keyword evidence="3" id="KW-1185">Reference proteome</keyword>
<name>A0A251TZL5_HELAN</name>